<dbReference type="AlphaFoldDB" id="A0AAN8UZV1"/>
<dbReference type="EMBL" id="JBAMMX010000020">
    <property type="protein sequence ID" value="KAK6921081.1"/>
    <property type="molecule type" value="Genomic_DNA"/>
</dbReference>
<evidence type="ECO:0000256" key="5">
    <source>
        <dbReference type="ARBA" id="ARBA00023136"/>
    </source>
</evidence>
<name>A0AAN8UZV1_9MAGN</name>
<dbReference type="GO" id="GO:0016020">
    <property type="term" value="C:membrane"/>
    <property type="evidence" value="ECO:0007669"/>
    <property type="project" value="UniProtKB-SubCell"/>
</dbReference>
<dbReference type="PANTHER" id="PTHR32191">
    <property type="entry name" value="TETRASPANIN-8-RELATED"/>
    <property type="match status" value="1"/>
</dbReference>
<feature type="transmembrane region" description="Helical" evidence="6">
    <location>
        <begin position="6"/>
        <end position="29"/>
    </location>
</feature>
<organism evidence="7 8">
    <name type="scientific">Dillenia turbinata</name>
    <dbReference type="NCBI Taxonomy" id="194707"/>
    <lineage>
        <taxon>Eukaryota</taxon>
        <taxon>Viridiplantae</taxon>
        <taxon>Streptophyta</taxon>
        <taxon>Embryophyta</taxon>
        <taxon>Tracheophyta</taxon>
        <taxon>Spermatophyta</taxon>
        <taxon>Magnoliopsida</taxon>
        <taxon>eudicotyledons</taxon>
        <taxon>Gunneridae</taxon>
        <taxon>Pentapetalae</taxon>
        <taxon>Dilleniales</taxon>
        <taxon>Dilleniaceae</taxon>
        <taxon>Dillenia</taxon>
    </lineage>
</organism>
<dbReference type="PROSITE" id="PS00421">
    <property type="entry name" value="TM4_1"/>
    <property type="match status" value="1"/>
</dbReference>
<reference evidence="7 8" key="1">
    <citation type="submission" date="2023-12" db="EMBL/GenBank/DDBJ databases">
        <title>A high-quality genome assembly for Dillenia turbinata (Dilleniales).</title>
        <authorList>
            <person name="Chanderbali A."/>
        </authorList>
    </citation>
    <scope>NUCLEOTIDE SEQUENCE [LARGE SCALE GENOMIC DNA]</scope>
    <source>
        <strain evidence="7">LSX21</strain>
        <tissue evidence="7">Leaf</tissue>
    </source>
</reference>
<dbReference type="Pfam" id="PF00335">
    <property type="entry name" value="Tetraspanin"/>
    <property type="match status" value="1"/>
</dbReference>
<evidence type="ECO:0000256" key="6">
    <source>
        <dbReference type="SAM" id="Phobius"/>
    </source>
</evidence>
<comment type="similarity">
    <text evidence="2">Belongs to the tetraspanin (TM4SF) family.</text>
</comment>
<proteinExistence type="inferred from homology"/>
<sequence>MIRVSNILISILNTLTILISLAAIGASVYMRVHGVSECQRVVQWPLLWVGVFLFVVSLMGLIGACCRVSFLLLLYVTIMFLLIIGIGCLTIFGIIVTNKGVGQAISGRGFKEYKLGDYSHWLQKYVVNANNWDEITSCLIEAQVCKSLGGDAPQVAADFYKKKLSPIQSGCCKPPSYCGFEFKNATFWVMPKTGPKVEDSDCKTWSNDQTELCYACNSCKGGVLENIKKEWRRLAIVNACILGLIVIVYSLGCCALRNNHKDNRYTRHKNYA</sequence>
<keyword evidence="8" id="KW-1185">Reference proteome</keyword>
<evidence type="ECO:0000256" key="1">
    <source>
        <dbReference type="ARBA" id="ARBA00004141"/>
    </source>
</evidence>
<protein>
    <submittedName>
        <fullName evidence="7">Tetraspanin/Peripherin</fullName>
    </submittedName>
</protein>
<dbReference type="Proteomes" id="UP001370490">
    <property type="component" value="Unassembled WGS sequence"/>
</dbReference>
<dbReference type="InterPro" id="IPR018503">
    <property type="entry name" value="Tetraspanin_CS"/>
</dbReference>
<feature type="transmembrane region" description="Helical" evidence="6">
    <location>
        <begin position="41"/>
        <end position="64"/>
    </location>
</feature>
<dbReference type="GO" id="GO:0009734">
    <property type="term" value="P:auxin-activated signaling pathway"/>
    <property type="evidence" value="ECO:0007669"/>
    <property type="project" value="InterPro"/>
</dbReference>
<evidence type="ECO:0000313" key="7">
    <source>
        <dbReference type="EMBL" id="KAK6921081.1"/>
    </source>
</evidence>
<evidence type="ECO:0000256" key="2">
    <source>
        <dbReference type="ARBA" id="ARBA00006840"/>
    </source>
</evidence>
<evidence type="ECO:0000256" key="4">
    <source>
        <dbReference type="ARBA" id="ARBA00022989"/>
    </source>
</evidence>
<evidence type="ECO:0000313" key="8">
    <source>
        <dbReference type="Proteomes" id="UP001370490"/>
    </source>
</evidence>
<keyword evidence="5 6" id="KW-0472">Membrane</keyword>
<feature type="transmembrane region" description="Helical" evidence="6">
    <location>
        <begin position="234"/>
        <end position="252"/>
    </location>
</feature>
<keyword evidence="4 6" id="KW-1133">Transmembrane helix</keyword>
<dbReference type="InterPro" id="IPR018499">
    <property type="entry name" value="Tetraspanin/Peripherin"/>
</dbReference>
<keyword evidence="3 6" id="KW-0812">Transmembrane</keyword>
<dbReference type="InterPro" id="IPR044991">
    <property type="entry name" value="TET_plant"/>
</dbReference>
<feature type="transmembrane region" description="Helical" evidence="6">
    <location>
        <begin position="70"/>
        <end position="96"/>
    </location>
</feature>
<accession>A0AAN8UZV1</accession>
<comment type="subcellular location">
    <subcellularLocation>
        <location evidence="1">Membrane</location>
        <topology evidence="1">Multi-pass membrane protein</topology>
    </subcellularLocation>
</comment>
<gene>
    <name evidence="7" type="ORF">RJ641_014759</name>
</gene>
<comment type="caution">
    <text evidence="7">The sequence shown here is derived from an EMBL/GenBank/DDBJ whole genome shotgun (WGS) entry which is preliminary data.</text>
</comment>
<evidence type="ECO:0000256" key="3">
    <source>
        <dbReference type="ARBA" id="ARBA00022692"/>
    </source>
</evidence>